<dbReference type="GO" id="GO:0048024">
    <property type="term" value="P:regulation of mRNA splicing, via spliceosome"/>
    <property type="evidence" value="ECO:0007669"/>
    <property type="project" value="TreeGrafter"/>
</dbReference>
<dbReference type="GeneID" id="28729014"/>
<proteinExistence type="predicted"/>
<sequence length="271" mass="31434">MPVRGVSIEQDSRFKNKEEVLLKSTRFPSVFNERVDMSKVSVPVMRPWIETRVEQMMGFEDDVLVEFIVGLLEGEQFPDPRKMQIALTGFLEKRAAPFMNELWQHLVSAQTSVGGVPRAFVEQKKREMQAMRGDNAAAMDHVRRQAPASYEARGHSTEERRWDRGRPPISAADRRPRRSPDEFVDKNGNRTRRERDAGWGARAQRGPYPEDRGRSYRDEFGRERIRHSYHDTSRERSPSRSYEAHTPPSARRGDDSPRYSPPPARERSRSP</sequence>
<reference evidence="4 5" key="1">
    <citation type="submission" date="2015-07" db="EMBL/GenBank/DDBJ databases">
        <title>Draft Genome Sequence of Malassezia furfur CBS1878 and Malassezia pachydermatis CBS1879.</title>
        <authorList>
            <person name="Triana S."/>
            <person name="Ohm R."/>
            <person name="Gonzalez A."/>
            <person name="DeCock H."/>
            <person name="Restrepo S."/>
            <person name="Celis A."/>
        </authorList>
    </citation>
    <scope>NUCLEOTIDE SEQUENCE [LARGE SCALE GENOMIC DNA]</scope>
    <source>
        <strain evidence="4 5">CBS 1879</strain>
    </source>
</reference>
<dbReference type="VEuPathDB" id="FungiDB:Malapachy_2651"/>
<dbReference type="Gene3D" id="1.20.1390.10">
    <property type="entry name" value="PWI domain"/>
    <property type="match status" value="1"/>
</dbReference>
<keyword evidence="5" id="KW-1185">Reference proteome</keyword>
<dbReference type="PANTHER" id="PTHR23148">
    <property type="entry name" value="SERINE/ARGININE REGULATED NUCLEAR MATRIX PROTEIN"/>
    <property type="match status" value="1"/>
</dbReference>
<dbReference type="RefSeq" id="XP_017992863.1">
    <property type="nucleotide sequence ID" value="XM_018137139.1"/>
</dbReference>
<feature type="region of interest" description="Disordered" evidence="2">
    <location>
        <begin position="144"/>
        <end position="271"/>
    </location>
</feature>
<feature type="compositionally biased region" description="Basic and acidic residues" evidence="2">
    <location>
        <begin position="208"/>
        <end position="238"/>
    </location>
</feature>
<dbReference type="Pfam" id="PF01480">
    <property type="entry name" value="PWI"/>
    <property type="match status" value="1"/>
</dbReference>
<dbReference type="STRING" id="77020.A0A0M8MX10"/>
<dbReference type="GO" id="GO:0005681">
    <property type="term" value="C:spliceosomal complex"/>
    <property type="evidence" value="ECO:0007669"/>
    <property type="project" value="TreeGrafter"/>
</dbReference>
<keyword evidence="1" id="KW-0507">mRNA processing</keyword>
<dbReference type="SUPFAM" id="SSF101233">
    <property type="entry name" value="PWI domain"/>
    <property type="match status" value="1"/>
</dbReference>
<gene>
    <name evidence="4" type="ORF">Malapachy_2651</name>
</gene>
<dbReference type="InterPro" id="IPR036483">
    <property type="entry name" value="PWI_dom_sf"/>
</dbReference>
<evidence type="ECO:0000259" key="3">
    <source>
        <dbReference type="PROSITE" id="PS51025"/>
    </source>
</evidence>
<evidence type="ECO:0000313" key="4">
    <source>
        <dbReference type="EMBL" id="KOS15231.1"/>
    </source>
</evidence>
<organism evidence="4 5">
    <name type="scientific">Malassezia pachydermatis</name>
    <dbReference type="NCBI Taxonomy" id="77020"/>
    <lineage>
        <taxon>Eukaryota</taxon>
        <taxon>Fungi</taxon>
        <taxon>Dikarya</taxon>
        <taxon>Basidiomycota</taxon>
        <taxon>Ustilaginomycotina</taxon>
        <taxon>Malasseziomycetes</taxon>
        <taxon>Malasseziales</taxon>
        <taxon>Malasseziaceae</taxon>
        <taxon>Malassezia</taxon>
    </lineage>
</organism>
<dbReference type="InterPro" id="IPR052225">
    <property type="entry name" value="Ser/Arg_repetitive_matrix"/>
</dbReference>
<comment type="caution">
    <text evidence="4">The sequence shown here is derived from an EMBL/GenBank/DDBJ whole genome shotgun (WGS) entry which is preliminary data.</text>
</comment>
<feature type="domain" description="PWI" evidence="3">
    <location>
        <begin position="24"/>
        <end position="123"/>
    </location>
</feature>
<dbReference type="EMBL" id="LGAV01000002">
    <property type="protein sequence ID" value="KOS15231.1"/>
    <property type="molecule type" value="Genomic_DNA"/>
</dbReference>
<dbReference type="GO" id="GO:0003723">
    <property type="term" value="F:RNA binding"/>
    <property type="evidence" value="ECO:0007669"/>
    <property type="project" value="TreeGrafter"/>
</dbReference>
<evidence type="ECO:0000256" key="2">
    <source>
        <dbReference type="SAM" id="MobiDB-lite"/>
    </source>
</evidence>
<dbReference type="PANTHER" id="PTHR23148:SF0">
    <property type="entry name" value="SERINE_ARGININE REPETITIVE MATRIX PROTEIN 1"/>
    <property type="match status" value="1"/>
</dbReference>
<dbReference type="InterPro" id="IPR002483">
    <property type="entry name" value="PWI_dom"/>
</dbReference>
<dbReference type="Proteomes" id="UP000037751">
    <property type="component" value="Unassembled WGS sequence"/>
</dbReference>
<protein>
    <submittedName>
        <fullName evidence="4">Sr-rich pre-mrna splicing activator</fullName>
    </submittedName>
</protein>
<dbReference type="GO" id="GO:0006397">
    <property type="term" value="P:mRNA processing"/>
    <property type="evidence" value="ECO:0007669"/>
    <property type="project" value="UniProtKB-KW"/>
</dbReference>
<accession>A0A0M8MX10</accession>
<evidence type="ECO:0000313" key="5">
    <source>
        <dbReference type="Proteomes" id="UP000037751"/>
    </source>
</evidence>
<evidence type="ECO:0000256" key="1">
    <source>
        <dbReference type="ARBA" id="ARBA00022664"/>
    </source>
</evidence>
<dbReference type="AlphaFoldDB" id="A0A0M8MX10"/>
<name>A0A0M8MX10_9BASI</name>
<feature type="compositionally biased region" description="Basic and acidic residues" evidence="2">
    <location>
        <begin position="152"/>
        <end position="197"/>
    </location>
</feature>
<dbReference type="PROSITE" id="PS51025">
    <property type="entry name" value="PWI"/>
    <property type="match status" value="1"/>
</dbReference>
<dbReference type="SMART" id="SM00311">
    <property type="entry name" value="PWI"/>
    <property type="match status" value="1"/>
</dbReference>
<dbReference type="OrthoDB" id="163257at2759"/>